<dbReference type="OrthoDB" id="9779746at2"/>
<accession>A0A2V4B6I2</accession>
<reference evidence="2 3" key="1">
    <citation type="submission" date="2016-07" db="EMBL/GenBank/DDBJ databases">
        <title>Draft genome sequence of Prauserella muralis DSM 45305, isolated from a mould-covered wall in an indoor environment.</title>
        <authorList>
            <person name="Ruckert C."/>
            <person name="Albersmeier A."/>
            <person name="Jiang C.-L."/>
            <person name="Jiang Y."/>
            <person name="Kalinowski J."/>
            <person name="Schneider O."/>
            <person name="Winkler A."/>
            <person name="Zotchev S.B."/>
        </authorList>
    </citation>
    <scope>NUCLEOTIDE SEQUENCE [LARGE SCALE GENOMIC DNA]</scope>
    <source>
        <strain evidence="2 3">DSM 45305</strain>
    </source>
</reference>
<evidence type="ECO:0000256" key="1">
    <source>
        <dbReference type="ARBA" id="ARBA00023125"/>
    </source>
</evidence>
<comment type="caution">
    <text evidence="2">The sequence shown here is derived from an EMBL/GenBank/DDBJ whole genome shotgun (WGS) entry which is preliminary data.</text>
</comment>
<sequence>MAVASRERVRRAAVKLFATKGFHGTGIRDLAQAAKLSSASLYHYMGTKEELLAEIMVDCLGRLLETAKATIDGVTDPAERLTRLVTLHVMTHARQPNETRVVDNEIGVLSPRLRRSVVQLRDSYEQLWSDAIDEGLRAGLFHTEQPGVTRIALLEMCNGVARWYSPRGALTLDDLAGHYVQLAMRVLGAPDRG</sequence>
<dbReference type="Gene3D" id="1.10.357.10">
    <property type="entry name" value="Tetracycline Repressor, domain 2"/>
    <property type="match status" value="1"/>
</dbReference>
<dbReference type="Proteomes" id="UP000249915">
    <property type="component" value="Unassembled WGS sequence"/>
</dbReference>
<dbReference type="InterPro" id="IPR009057">
    <property type="entry name" value="Homeodomain-like_sf"/>
</dbReference>
<evidence type="ECO:0000313" key="2">
    <source>
        <dbReference type="EMBL" id="PXY30914.1"/>
    </source>
</evidence>
<keyword evidence="3" id="KW-1185">Reference proteome</keyword>
<dbReference type="SUPFAM" id="SSF48498">
    <property type="entry name" value="Tetracyclin repressor-like, C-terminal domain"/>
    <property type="match status" value="1"/>
</dbReference>
<dbReference type="Pfam" id="PF17932">
    <property type="entry name" value="TetR_C_24"/>
    <property type="match status" value="1"/>
</dbReference>
<dbReference type="EMBL" id="MASW01000001">
    <property type="protein sequence ID" value="PXY30914.1"/>
    <property type="molecule type" value="Genomic_DNA"/>
</dbReference>
<dbReference type="SUPFAM" id="SSF46689">
    <property type="entry name" value="Homeodomain-like"/>
    <property type="match status" value="1"/>
</dbReference>
<dbReference type="RefSeq" id="WP_112278937.1">
    <property type="nucleotide sequence ID" value="NZ_MASW01000001.1"/>
</dbReference>
<gene>
    <name evidence="2" type="ORF">BAY60_00290</name>
</gene>
<dbReference type="PROSITE" id="PS50977">
    <property type="entry name" value="HTH_TETR_2"/>
    <property type="match status" value="1"/>
</dbReference>
<dbReference type="InterPro" id="IPR041490">
    <property type="entry name" value="KstR2_TetR_C"/>
</dbReference>
<evidence type="ECO:0000313" key="3">
    <source>
        <dbReference type="Proteomes" id="UP000249915"/>
    </source>
</evidence>
<name>A0A2V4B6I2_9PSEU</name>
<dbReference type="Pfam" id="PF00440">
    <property type="entry name" value="TetR_N"/>
    <property type="match status" value="1"/>
</dbReference>
<keyword evidence="1" id="KW-0238">DNA-binding</keyword>
<dbReference type="GO" id="GO:0000976">
    <property type="term" value="F:transcription cis-regulatory region binding"/>
    <property type="evidence" value="ECO:0007669"/>
    <property type="project" value="TreeGrafter"/>
</dbReference>
<dbReference type="InterPro" id="IPR001647">
    <property type="entry name" value="HTH_TetR"/>
</dbReference>
<dbReference type="AlphaFoldDB" id="A0A2V4B6I2"/>
<proteinExistence type="predicted"/>
<organism evidence="2 3">
    <name type="scientific">Prauserella muralis</name>
    <dbReference type="NCBI Taxonomy" id="588067"/>
    <lineage>
        <taxon>Bacteria</taxon>
        <taxon>Bacillati</taxon>
        <taxon>Actinomycetota</taxon>
        <taxon>Actinomycetes</taxon>
        <taxon>Pseudonocardiales</taxon>
        <taxon>Pseudonocardiaceae</taxon>
        <taxon>Prauserella</taxon>
    </lineage>
</organism>
<dbReference type="InterPro" id="IPR050109">
    <property type="entry name" value="HTH-type_TetR-like_transc_reg"/>
</dbReference>
<dbReference type="GO" id="GO:0003700">
    <property type="term" value="F:DNA-binding transcription factor activity"/>
    <property type="evidence" value="ECO:0007669"/>
    <property type="project" value="TreeGrafter"/>
</dbReference>
<dbReference type="PANTHER" id="PTHR30055:SF200">
    <property type="entry name" value="HTH-TYPE TRANSCRIPTIONAL REPRESSOR BDCR"/>
    <property type="match status" value="1"/>
</dbReference>
<dbReference type="InterPro" id="IPR036271">
    <property type="entry name" value="Tet_transcr_reg_TetR-rel_C_sf"/>
</dbReference>
<dbReference type="PANTHER" id="PTHR30055">
    <property type="entry name" value="HTH-TYPE TRANSCRIPTIONAL REGULATOR RUTR"/>
    <property type="match status" value="1"/>
</dbReference>
<dbReference type="PRINTS" id="PR00455">
    <property type="entry name" value="HTHTETR"/>
</dbReference>
<protein>
    <submittedName>
        <fullName evidence="2">TetR family transcriptional regulator</fullName>
    </submittedName>
</protein>